<name>A0A9W9FJF9_9EURO</name>
<evidence type="ECO:0000313" key="20">
    <source>
        <dbReference type="Proteomes" id="UP001141434"/>
    </source>
</evidence>
<dbReference type="CDD" id="cd06184">
    <property type="entry name" value="flavohem_like_fad_nad_binding"/>
    <property type="match status" value="1"/>
</dbReference>
<organism evidence="19 20">
    <name type="scientific">Penicillium alfredii</name>
    <dbReference type="NCBI Taxonomy" id="1506179"/>
    <lineage>
        <taxon>Eukaryota</taxon>
        <taxon>Fungi</taxon>
        <taxon>Dikarya</taxon>
        <taxon>Ascomycota</taxon>
        <taxon>Pezizomycotina</taxon>
        <taxon>Eurotiomycetes</taxon>
        <taxon>Eurotiomycetidae</taxon>
        <taxon>Eurotiales</taxon>
        <taxon>Aspergillaceae</taxon>
        <taxon>Penicillium</taxon>
    </lineage>
</organism>
<dbReference type="PANTHER" id="PTHR43396">
    <property type="entry name" value="FLAVOHEMOPROTEIN"/>
    <property type="match status" value="1"/>
</dbReference>
<sequence>MGSNMGMAPDQVQLIKATVPVLVDHGNTITTVFYRNMLAAHPELNSVFNTANQANGHQPRALAGALYAYASHIDDLGALSSAVELICNKHASLYIKPDDYKIVGKYLLEAMAEVLGAALTPEIHAAWAAAYWQLADLMIGRENQLYQQSNGWTDWFEFKVADKVKESDEITSFYLAPADGKPLPAFRPGQYISVQVFVPDLKYPQARQYSLSDQPRPDYYRISVKKEKGVDSAAPDATAHAGYVSNLLHDTVNKGDTVKVSHPCGDFFLSATDEPAHPVVLISAGVGLTPLTSIFNTLTSKPSSNRKLHFIHGARSSSVRAFQDHISSLTKQYPNLQATFFTSQPSEEDTQGVDYHHVGRVNLDKLASQKDLFLDNSQTEYYVCGPEKFMTDMESSLKSQGVSADRIKMELFGTGGVPH</sequence>
<feature type="domain" description="Globin" evidence="17">
    <location>
        <begin position="6"/>
        <end position="143"/>
    </location>
</feature>
<comment type="function">
    <text evidence="16">In the presence of oxygen and NADH, it has NADH oxidase activity, which leads to the generation of superoxide and H(2)O(2). Under anaerobic conditions, it also exhibits nitric oxide reductase and FAD reductase activities. However, all these reactions are much lower than NOD activity.</text>
</comment>
<evidence type="ECO:0000256" key="10">
    <source>
        <dbReference type="ARBA" id="ARBA00022857"/>
    </source>
</evidence>
<dbReference type="InterPro" id="IPR009050">
    <property type="entry name" value="Globin-like_sf"/>
</dbReference>
<keyword evidence="5" id="KW-0216">Detoxification</keyword>
<dbReference type="NCBIfam" id="NF009805">
    <property type="entry name" value="PRK13289.1"/>
    <property type="match status" value="1"/>
</dbReference>
<dbReference type="GO" id="GO:0046210">
    <property type="term" value="P:nitric oxide catabolic process"/>
    <property type="evidence" value="ECO:0007669"/>
    <property type="project" value="TreeGrafter"/>
</dbReference>
<evidence type="ECO:0000256" key="4">
    <source>
        <dbReference type="ARBA" id="ARBA00012229"/>
    </source>
</evidence>
<dbReference type="GO" id="GO:0071949">
    <property type="term" value="F:FAD binding"/>
    <property type="evidence" value="ECO:0007669"/>
    <property type="project" value="TreeGrafter"/>
</dbReference>
<dbReference type="EC" id="1.14.12.17" evidence="4"/>
<evidence type="ECO:0000256" key="13">
    <source>
        <dbReference type="ARBA" id="ARBA00023027"/>
    </source>
</evidence>
<keyword evidence="11" id="KW-0560">Oxidoreductase</keyword>
<dbReference type="OrthoDB" id="436496at2759"/>
<dbReference type="Proteomes" id="UP001141434">
    <property type="component" value="Unassembled WGS sequence"/>
</dbReference>
<accession>A0A9W9FJF9</accession>
<comment type="catalytic activity">
    <reaction evidence="15">
        <text>2 nitric oxide + NADPH + 2 O2 = 2 nitrate + NADP(+) + H(+)</text>
        <dbReference type="Rhea" id="RHEA:19465"/>
        <dbReference type="ChEBI" id="CHEBI:15378"/>
        <dbReference type="ChEBI" id="CHEBI:15379"/>
        <dbReference type="ChEBI" id="CHEBI:16480"/>
        <dbReference type="ChEBI" id="CHEBI:17632"/>
        <dbReference type="ChEBI" id="CHEBI:57783"/>
        <dbReference type="ChEBI" id="CHEBI:58349"/>
        <dbReference type="EC" id="1.14.12.17"/>
    </reaction>
</comment>
<evidence type="ECO:0000313" key="19">
    <source>
        <dbReference type="EMBL" id="KAJ5101346.1"/>
    </source>
</evidence>
<dbReference type="GO" id="GO:0009636">
    <property type="term" value="P:response to toxic substance"/>
    <property type="evidence" value="ECO:0007669"/>
    <property type="project" value="UniProtKB-KW"/>
</dbReference>
<dbReference type="GO" id="GO:0046872">
    <property type="term" value="F:metal ion binding"/>
    <property type="evidence" value="ECO:0007669"/>
    <property type="project" value="UniProtKB-KW"/>
</dbReference>
<reference evidence="19" key="1">
    <citation type="submission" date="2022-11" db="EMBL/GenBank/DDBJ databases">
        <authorList>
            <person name="Petersen C."/>
        </authorList>
    </citation>
    <scope>NUCLEOTIDE SEQUENCE</scope>
    <source>
        <strain evidence="19">IBT 34128</strain>
    </source>
</reference>
<dbReference type="PROSITE" id="PS51384">
    <property type="entry name" value="FAD_FR"/>
    <property type="match status" value="1"/>
</dbReference>
<comment type="cofactor">
    <cofactor evidence="2">
        <name>FAD</name>
        <dbReference type="ChEBI" id="CHEBI:57692"/>
    </cofactor>
</comment>
<dbReference type="Pfam" id="PF00175">
    <property type="entry name" value="NAD_binding_1"/>
    <property type="match status" value="1"/>
</dbReference>
<protein>
    <recommendedName>
        <fullName evidence="4">nitric oxide dioxygenase</fullName>
        <ecNumber evidence="4">1.14.12.17</ecNumber>
    </recommendedName>
</protein>
<dbReference type="SUPFAM" id="SSF46458">
    <property type="entry name" value="Globin-like"/>
    <property type="match status" value="1"/>
</dbReference>
<dbReference type="InterPro" id="IPR017927">
    <property type="entry name" value="FAD-bd_FR_type"/>
</dbReference>
<comment type="similarity">
    <text evidence="3">In the C-terminal section; belongs to the flavoprotein pyridine nucleotide cytochrome reductase family.</text>
</comment>
<evidence type="ECO:0000256" key="7">
    <source>
        <dbReference type="ARBA" id="ARBA00022630"/>
    </source>
</evidence>
<keyword evidence="8" id="KW-0479">Metal-binding</keyword>
<evidence type="ECO:0000259" key="17">
    <source>
        <dbReference type="PROSITE" id="PS01033"/>
    </source>
</evidence>
<proteinExistence type="inferred from homology"/>
<keyword evidence="13" id="KW-0520">NAD</keyword>
<evidence type="ECO:0000256" key="2">
    <source>
        <dbReference type="ARBA" id="ARBA00001974"/>
    </source>
</evidence>
<dbReference type="InterPro" id="IPR001433">
    <property type="entry name" value="OxRdtase_FAD/NAD-bd"/>
</dbReference>
<comment type="catalytic activity">
    <reaction evidence="14">
        <text>2 nitric oxide + NADH + 2 O2 = 2 nitrate + NAD(+) + H(+)</text>
        <dbReference type="Rhea" id="RHEA:19469"/>
        <dbReference type="ChEBI" id="CHEBI:15378"/>
        <dbReference type="ChEBI" id="CHEBI:15379"/>
        <dbReference type="ChEBI" id="CHEBI:16480"/>
        <dbReference type="ChEBI" id="CHEBI:17632"/>
        <dbReference type="ChEBI" id="CHEBI:57540"/>
        <dbReference type="ChEBI" id="CHEBI:57945"/>
        <dbReference type="EC" id="1.14.12.17"/>
    </reaction>
</comment>
<evidence type="ECO:0000256" key="9">
    <source>
        <dbReference type="ARBA" id="ARBA00022827"/>
    </source>
</evidence>
<comment type="caution">
    <text evidence="19">The sequence shown here is derived from an EMBL/GenBank/DDBJ whole genome shotgun (WGS) entry which is preliminary data.</text>
</comment>
<evidence type="ECO:0000256" key="14">
    <source>
        <dbReference type="ARBA" id="ARBA00048649"/>
    </source>
</evidence>
<dbReference type="AlphaFoldDB" id="A0A9W9FJF9"/>
<keyword evidence="20" id="KW-1185">Reference proteome</keyword>
<dbReference type="RefSeq" id="XP_056512177.1">
    <property type="nucleotide sequence ID" value="XM_056654150.1"/>
</dbReference>
<reference evidence="19" key="2">
    <citation type="journal article" date="2023" name="IMA Fungus">
        <title>Comparative genomic study of the Penicillium genus elucidates a diverse pangenome and 15 lateral gene transfer events.</title>
        <authorList>
            <person name="Petersen C."/>
            <person name="Sorensen T."/>
            <person name="Nielsen M.R."/>
            <person name="Sondergaard T.E."/>
            <person name="Sorensen J.L."/>
            <person name="Fitzpatrick D.A."/>
            <person name="Frisvad J.C."/>
            <person name="Nielsen K.L."/>
        </authorList>
    </citation>
    <scope>NUCLEOTIDE SEQUENCE</scope>
    <source>
        <strain evidence="19">IBT 34128</strain>
    </source>
</reference>
<dbReference type="EMBL" id="JAPMSZ010000005">
    <property type="protein sequence ID" value="KAJ5101346.1"/>
    <property type="molecule type" value="Genomic_DNA"/>
</dbReference>
<keyword evidence="9" id="KW-0274">FAD</keyword>
<dbReference type="FunFam" id="2.40.30.10:FF:000034">
    <property type="entry name" value="Flavohemoprotein"/>
    <property type="match status" value="1"/>
</dbReference>
<dbReference type="PANTHER" id="PTHR43396:SF3">
    <property type="entry name" value="FLAVOHEMOPROTEIN"/>
    <property type="match status" value="1"/>
</dbReference>
<dbReference type="SUPFAM" id="SSF52343">
    <property type="entry name" value="Ferredoxin reductase-like, C-terminal NADP-linked domain"/>
    <property type="match status" value="1"/>
</dbReference>
<evidence type="ECO:0000259" key="18">
    <source>
        <dbReference type="PROSITE" id="PS51384"/>
    </source>
</evidence>
<dbReference type="GO" id="GO:0020037">
    <property type="term" value="F:heme binding"/>
    <property type="evidence" value="ECO:0007669"/>
    <property type="project" value="InterPro"/>
</dbReference>
<evidence type="ECO:0000256" key="12">
    <source>
        <dbReference type="ARBA" id="ARBA00023004"/>
    </source>
</evidence>
<evidence type="ECO:0000256" key="6">
    <source>
        <dbReference type="ARBA" id="ARBA00022617"/>
    </source>
</evidence>
<dbReference type="GO" id="GO:0008941">
    <property type="term" value="F:nitric oxide dioxygenase NAD(P)H activity"/>
    <property type="evidence" value="ECO:0007669"/>
    <property type="project" value="UniProtKB-EC"/>
</dbReference>
<dbReference type="Gene3D" id="2.40.30.10">
    <property type="entry name" value="Translation factors"/>
    <property type="match status" value="1"/>
</dbReference>
<evidence type="ECO:0000256" key="3">
    <source>
        <dbReference type="ARBA" id="ARBA00006401"/>
    </source>
</evidence>
<keyword evidence="12" id="KW-0408">Iron</keyword>
<dbReference type="InterPro" id="IPR012292">
    <property type="entry name" value="Globin/Proto"/>
</dbReference>
<evidence type="ECO:0000256" key="1">
    <source>
        <dbReference type="ARBA" id="ARBA00001970"/>
    </source>
</evidence>
<keyword evidence="10" id="KW-0521">NADP</keyword>
<evidence type="ECO:0000256" key="8">
    <source>
        <dbReference type="ARBA" id="ARBA00022723"/>
    </source>
</evidence>
<evidence type="ECO:0000256" key="11">
    <source>
        <dbReference type="ARBA" id="ARBA00023002"/>
    </source>
</evidence>
<dbReference type="InterPro" id="IPR000971">
    <property type="entry name" value="Globin"/>
</dbReference>
<evidence type="ECO:0000256" key="16">
    <source>
        <dbReference type="ARBA" id="ARBA00056398"/>
    </source>
</evidence>
<feature type="domain" description="FAD-binding FR-type" evidence="18">
    <location>
        <begin position="153"/>
        <end position="270"/>
    </location>
</feature>
<dbReference type="Pfam" id="PF00042">
    <property type="entry name" value="Globin"/>
    <property type="match status" value="1"/>
</dbReference>
<dbReference type="FunFam" id="3.40.50.80:FF:000010">
    <property type="entry name" value="Flavohemoprotein"/>
    <property type="match status" value="1"/>
</dbReference>
<keyword evidence="6" id="KW-0349">Heme</keyword>
<evidence type="ECO:0000256" key="5">
    <source>
        <dbReference type="ARBA" id="ARBA00022575"/>
    </source>
</evidence>
<dbReference type="SUPFAM" id="SSF63380">
    <property type="entry name" value="Riboflavin synthase domain-like"/>
    <property type="match status" value="1"/>
</dbReference>
<dbReference type="GO" id="GO:0071500">
    <property type="term" value="P:cellular response to nitrosative stress"/>
    <property type="evidence" value="ECO:0007669"/>
    <property type="project" value="TreeGrafter"/>
</dbReference>
<comment type="cofactor">
    <cofactor evidence="1">
        <name>heme b</name>
        <dbReference type="ChEBI" id="CHEBI:60344"/>
    </cofactor>
</comment>
<gene>
    <name evidence="19" type="ORF">NUU61_003568</name>
</gene>
<dbReference type="Gene3D" id="3.40.50.80">
    <property type="entry name" value="Nucleotide-binding domain of ferredoxin-NADP reductase (FNR) module"/>
    <property type="match status" value="1"/>
</dbReference>
<dbReference type="InterPro" id="IPR017938">
    <property type="entry name" value="Riboflavin_synthase-like_b-brl"/>
</dbReference>
<dbReference type="GeneID" id="81393318"/>
<dbReference type="InterPro" id="IPR039261">
    <property type="entry name" value="FNR_nucleotide-bd"/>
</dbReference>
<dbReference type="PROSITE" id="PS01033">
    <property type="entry name" value="GLOBIN"/>
    <property type="match status" value="1"/>
</dbReference>
<evidence type="ECO:0000256" key="15">
    <source>
        <dbReference type="ARBA" id="ARBA00049433"/>
    </source>
</evidence>
<dbReference type="FunFam" id="1.10.490.10:FF:000003">
    <property type="entry name" value="Flavohemoprotein"/>
    <property type="match status" value="1"/>
</dbReference>
<dbReference type="GO" id="GO:0019825">
    <property type="term" value="F:oxygen binding"/>
    <property type="evidence" value="ECO:0007669"/>
    <property type="project" value="InterPro"/>
</dbReference>
<dbReference type="CDD" id="cd08922">
    <property type="entry name" value="FHb-globin"/>
    <property type="match status" value="1"/>
</dbReference>
<dbReference type="Gene3D" id="1.10.490.10">
    <property type="entry name" value="Globins"/>
    <property type="match status" value="1"/>
</dbReference>
<keyword evidence="7" id="KW-0285">Flavoprotein</keyword>